<reference evidence="1 2" key="1">
    <citation type="journal article" date="2021" name="Elife">
        <title>Chloroplast acquisition without the gene transfer in kleptoplastic sea slugs, Plakobranchus ocellatus.</title>
        <authorList>
            <person name="Maeda T."/>
            <person name="Takahashi S."/>
            <person name="Yoshida T."/>
            <person name="Shimamura S."/>
            <person name="Takaki Y."/>
            <person name="Nagai Y."/>
            <person name="Toyoda A."/>
            <person name="Suzuki Y."/>
            <person name="Arimoto A."/>
            <person name="Ishii H."/>
            <person name="Satoh N."/>
            <person name="Nishiyama T."/>
            <person name="Hasebe M."/>
            <person name="Maruyama T."/>
            <person name="Minagawa J."/>
            <person name="Obokata J."/>
            <person name="Shigenobu S."/>
        </authorList>
    </citation>
    <scope>NUCLEOTIDE SEQUENCE [LARGE SCALE GENOMIC DNA]</scope>
</reference>
<dbReference type="EMBL" id="BLXT01006930">
    <property type="protein sequence ID" value="GFO34770.1"/>
    <property type="molecule type" value="Genomic_DNA"/>
</dbReference>
<comment type="caution">
    <text evidence="1">The sequence shown here is derived from an EMBL/GenBank/DDBJ whole genome shotgun (WGS) entry which is preliminary data.</text>
</comment>
<dbReference type="Proteomes" id="UP000735302">
    <property type="component" value="Unassembled WGS sequence"/>
</dbReference>
<proteinExistence type="predicted"/>
<accession>A0AAV4CS67</accession>
<evidence type="ECO:0000313" key="1">
    <source>
        <dbReference type="EMBL" id="GFO34770.1"/>
    </source>
</evidence>
<organism evidence="1 2">
    <name type="scientific">Plakobranchus ocellatus</name>
    <dbReference type="NCBI Taxonomy" id="259542"/>
    <lineage>
        <taxon>Eukaryota</taxon>
        <taxon>Metazoa</taxon>
        <taxon>Spiralia</taxon>
        <taxon>Lophotrochozoa</taxon>
        <taxon>Mollusca</taxon>
        <taxon>Gastropoda</taxon>
        <taxon>Heterobranchia</taxon>
        <taxon>Euthyneura</taxon>
        <taxon>Panpulmonata</taxon>
        <taxon>Sacoglossa</taxon>
        <taxon>Placobranchoidea</taxon>
        <taxon>Plakobranchidae</taxon>
        <taxon>Plakobranchus</taxon>
    </lineage>
</organism>
<evidence type="ECO:0000313" key="2">
    <source>
        <dbReference type="Proteomes" id="UP000735302"/>
    </source>
</evidence>
<gene>
    <name evidence="1" type="ORF">PoB_006127500</name>
</gene>
<name>A0AAV4CS67_9GAST</name>
<sequence>MQAGRQVDSLAFLEHSHFPTGRVTDLSQKSVQFPTRKRYSNSAVYYNTQVFDLQSRRGYGTIITIVYAADASRSGHLFVGKKKDDR</sequence>
<evidence type="ECO:0008006" key="3">
    <source>
        <dbReference type="Google" id="ProtNLM"/>
    </source>
</evidence>
<protein>
    <recommendedName>
        <fullName evidence="3">Sema domain-containing protein</fullName>
    </recommendedName>
</protein>
<dbReference type="AlphaFoldDB" id="A0AAV4CS67"/>
<keyword evidence="2" id="KW-1185">Reference proteome</keyword>